<name>A0ACC2TMT5_9FUNG</name>
<evidence type="ECO:0000313" key="2">
    <source>
        <dbReference type="Proteomes" id="UP001165960"/>
    </source>
</evidence>
<comment type="caution">
    <text evidence="1">The sequence shown here is derived from an EMBL/GenBank/DDBJ whole genome shotgun (WGS) entry which is preliminary data.</text>
</comment>
<gene>
    <name evidence="1" type="ORF">DSO57_1032321</name>
</gene>
<dbReference type="Proteomes" id="UP001165960">
    <property type="component" value="Unassembled WGS sequence"/>
</dbReference>
<evidence type="ECO:0000313" key="1">
    <source>
        <dbReference type="EMBL" id="KAJ9075795.1"/>
    </source>
</evidence>
<organism evidence="1 2">
    <name type="scientific">Entomophthora muscae</name>
    <dbReference type="NCBI Taxonomy" id="34485"/>
    <lineage>
        <taxon>Eukaryota</taxon>
        <taxon>Fungi</taxon>
        <taxon>Fungi incertae sedis</taxon>
        <taxon>Zoopagomycota</taxon>
        <taxon>Entomophthoromycotina</taxon>
        <taxon>Entomophthoromycetes</taxon>
        <taxon>Entomophthorales</taxon>
        <taxon>Entomophthoraceae</taxon>
        <taxon>Entomophthora</taxon>
    </lineage>
</organism>
<dbReference type="EMBL" id="QTSX02002371">
    <property type="protein sequence ID" value="KAJ9075795.1"/>
    <property type="molecule type" value="Genomic_DNA"/>
</dbReference>
<sequence length="96" mass="10405">MCDNAHAPPVQETSASFSSKVKHLEATAPKKRQRSTYAEMAQCINPNASAEVLKNVHLLLEISHPGLQSSLLLTVSSWCTLVVLSASLFVKLSETL</sequence>
<accession>A0ACC2TMT5</accession>
<keyword evidence="2" id="KW-1185">Reference proteome</keyword>
<proteinExistence type="predicted"/>
<reference evidence="1" key="1">
    <citation type="submission" date="2022-04" db="EMBL/GenBank/DDBJ databases">
        <title>Genome of the entomopathogenic fungus Entomophthora muscae.</title>
        <authorList>
            <person name="Elya C."/>
            <person name="Lovett B.R."/>
            <person name="Lee E."/>
            <person name="Macias A.M."/>
            <person name="Hajek A.E."/>
            <person name="De Bivort B.L."/>
            <person name="Kasson M.T."/>
            <person name="De Fine Licht H.H."/>
            <person name="Stajich J.E."/>
        </authorList>
    </citation>
    <scope>NUCLEOTIDE SEQUENCE</scope>
    <source>
        <strain evidence="1">Berkeley</strain>
    </source>
</reference>
<protein>
    <submittedName>
        <fullName evidence="1">Uncharacterized protein</fullName>
    </submittedName>
</protein>